<organism evidence="4 5">
    <name type="scientific">Ravibacter arvi</name>
    <dbReference type="NCBI Taxonomy" id="2051041"/>
    <lineage>
        <taxon>Bacteria</taxon>
        <taxon>Pseudomonadati</taxon>
        <taxon>Bacteroidota</taxon>
        <taxon>Cytophagia</taxon>
        <taxon>Cytophagales</taxon>
        <taxon>Spirosomataceae</taxon>
        <taxon>Ravibacter</taxon>
    </lineage>
</organism>
<evidence type="ECO:0000259" key="3">
    <source>
        <dbReference type="PROSITE" id="PS51186"/>
    </source>
</evidence>
<reference evidence="5" key="1">
    <citation type="journal article" date="2019" name="Int. J. Syst. Evol. Microbiol.">
        <title>The Global Catalogue of Microorganisms (GCM) 10K type strain sequencing project: providing services to taxonomists for standard genome sequencing and annotation.</title>
        <authorList>
            <consortium name="The Broad Institute Genomics Platform"/>
            <consortium name="The Broad Institute Genome Sequencing Center for Infectious Disease"/>
            <person name="Wu L."/>
            <person name="Ma J."/>
        </authorList>
    </citation>
    <scope>NUCLEOTIDE SEQUENCE [LARGE SCALE GENOMIC DNA]</scope>
    <source>
        <strain evidence="5">JCM 31920</strain>
    </source>
</reference>
<keyword evidence="2" id="KW-0012">Acyltransferase</keyword>
<dbReference type="EMBL" id="BAABEY010000028">
    <property type="protein sequence ID" value="GAA4442705.1"/>
    <property type="molecule type" value="Genomic_DNA"/>
</dbReference>
<protein>
    <submittedName>
        <fullName evidence="4">Aminoalkylphosphonate N-acetyltransferase</fullName>
    </submittedName>
</protein>
<dbReference type="InterPro" id="IPR050832">
    <property type="entry name" value="Bact_Acetyltransf"/>
</dbReference>
<dbReference type="Gene3D" id="3.40.630.30">
    <property type="match status" value="1"/>
</dbReference>
<comment type="caution">
    <text evidence="4">The sequence shown here is derived from an EMBL/GenBank/DDBJ whole genome shotgun (WGS) entry which is preliminary data.</text>
</comment>
<name>A0ABP8M1J0_9BACT</name>
<dbReference type="PROSITE" id="PS51186">
    <property type="entry name" value="GNAT"/>
    <property type="match status" value="1"/>
</dbReference>
<dbReference type="SUPFAM" id="SSF55729">
    <property type="entry name" value="Acyl-CoA N-acyltransferases (Nat)"/>
    <property type="match status" value="1"/>
</dbReference>
<evidence type="ECO:0000313" key="4">
    <source>
        <dbReference type="EMBL" id="GAA4442705.1"/>
    </source>
</evidence>
<evidence type="ECO:0000313" key="5">
    <source>
        <dbReference type="Proteomes" id="UP001501508"/>
    </source>
</evidence>
<keyword evidence="5" id="KW-1185">Reference proteome</keyword>
<dbReference type="PANTHER" id="PTHR43877">
    <property type="entry name" value="AMINOALKYLPHOSPHONATE N-ACETYLTRANSFERASE-RELATED-RELATED"/>
    <property type="match status" value="1"/>
</dbReference>
<sequence>MKPRMHISIRTATLEDEGAFLSFNEALSGRELPRDGFARAWRENMQAKGNIYILAEAEGKPVGMGSCHVQWLLHHAEAIAEIQELYVAPGFRSCGVGVALLEALISFAGKAGATQVELSTNRKRLDAHRFYAREGFADTHLKWVKEIKKSGPQYADRFS</sequence>
<dbReference type="PANTHER" id="PTHR43877:SF2">
    <property type="entry name" value="AMINOALKYLPHOSPHONATE N-ACETYLTRANSFERASE-RELATED"/>
    <property type="match status" value="1"/>
</dbReference>
<evidence type="ECO:0000256" key="1">
    <source>
        <dbReference type="ARBA" id="ARBA00022679"/>
    </source>
</evidence>
<evidence type="ECO:0000256" key="2">
    <source>
        <dbReference type="ARBA" id="ARBA00023315"/>
    </source>
</evidence>
<dbReference type="InterPro" id="IPR000182">
    <property type="entry name" value="GNAT_dom"/>
</dbReference>
<feature type="domain" description="N-acetyltransferase" evidence="3">
    <location>
        <begin position="7"/>
        <end position="152"/>
    </location>
</feature>
<dbReference type="InterPro" id="IPR016181">
    <property type="entry name" value="Acyl_CoA_acyltransferase"/>
</dbReference>
<gene>
    <name evidence="4" type="primary">phnO</name>
    <name evidence="4" type="ORF">GCM10023091_29950</name>
</gene>
<keyword evidence="1" id="KW-0808">Transferase</keyword>
<dbReference type="Pfam" id="PF00583">
    <property type="entry name" value="Acetyltransf_1"/>
    <property type="match status" value="1"/>
</dbReference>
<proteinExistence type="predicted"/>
<accession>A0ABP8M1J0</accession>
<dbReference type="Proteomes" id="UP001501508">
    <property type="component" value="Unassembled WGS sequence"/>
</dbReference>
<dbReference type="CDD" id="cd04301">
    <property type="entry name" value="NAT_SF"/>
    <property type="match status" value="1"/>
</dbReference>